<comment type="caution">
    <text evidence="1">The sequence shown here is derived from an EMBL/GenBank/DDBJ whole genome shotgun (WGS) entry which is preliminary data.</text>
</comment>
<dbReference type="SUPFAM" id="SSF53474">
    <property type="entry name" value="alpha/beta-Hydrolases"/>
    <property type="match status" value="1"/>
</dbReference>
<reference evidence="1 2" key="1">
    <citation type="submission" date="2024-09" db="EMBL/GenBank/DDBJ databases">
        <authorList>
            <person name="Sun Q."/>
            <person name="Mori K."/>
        </authorList>
    </citation>
    <scope>NUCLEOTIDE SEQUENCE [LARGE SCALE GENOMIC DNA]</scope>
    <source>
        <strain evidence="1 2">JCM 15389</strain>
    </source>
</reference>
<evidence type="ECO:0008006" key="3">
    <source>
        <dbReference type="Google" id="ProtNLM"/>
    </source>
</evidence>
<gene>
    <name evidence="1" type="ORF">ACFFRE_12305</name>
</gene>
<keyword evidence="2" id="KW-1185">Reference proteome</keyword>
<organism evidence="1 2">
    <name type="scientific">Aciditerrimonas ferrireducens</name>
    <dbReference type="NCBI Taxonomy" id="667306"/>
    <lineage>
        <taxon>Bacteria</taxon>
        <taxon>Bacillati</taxon>
        <taxon>Actinomycetota</taxon>
        <taxon>Acidimicrobiia</taxon>
        <taxon>Acidimicrobiales</taxon>
        <taxon>Acidimicrobiaceae</taxon>
        <taxon>Aciditerrimonas</taxon>
    </lineage>
</organism>
<proteinExistence type="predicted"/>
<dbReference type="Gene3D" id="3.40.50.1820">
    <property type="entry name" value="alpha/beta hydrolase"/>
    <property type="match status" value="1"/>
</dbReference>
<evidence type="ECO:0000313" key="2">
    <source>
        <dbReference type="Proteomes" id="UP001589788"/>
    </source>
</evidence>
<protein>
    <recommendedName>
        <fullName evidence="3">Alpha/beta hydrolase</fullName>
    </recommendedName>
</protein>
<name>A0ABV6C5E1_9ACTN</name>
<feature type="non-terminal residue" evidence="1">
    <location>
        <position position="152"/>
    </location>
</feature>
<dbReference type="EMBL" id="JBHLYQ010000186">
    <property type="protein sequence ID" value="MFC0082911.1"/>
    <property type="molecule type" value="Genomic_DNA"/>
</dbReference>
<accession>A0ABV6C5E1</accession>
<evidence type="ECO:0000313" key="1">
    <source>
        <dbReference type="EMBL" id="MFC0082911.1"/>
    </source>
</evidence>
<dbReference type="InterPro" id="IPR029058">
    <property type="entry name" value="AB_hydrolase_fold"/>
</dbReference>
<sequence>MAPDPWLMVSGLAGELAVHLAGAPGPARRRALVVPGLPTEAGAAPRTGATFPALADHLAATVGWQVAAGCLRGVGRSPGVFSVRGWQEDLATLVGWLGGPVWLVGFGLAGTLALCLAASEPAVVGVAALGAPADLGPWLADPEEALARARRL</sequence>
<dbReference type="Proteomes" id="UP001589788">
    <property type="component" value="Unassembled WGS sequence"/>
</dbReference>